<dbReference type="InterPro" id="IPR000917">
    <property type="entry name" value="Sulfatase_N"/>
</dbReference>
<dbReference type="PANTHER" id="PTHR45953">
    <property type="entry name" value="IDURONATE 2-SULFATASE"/>
    <property type="match status" value="1"/>
</dbReference>
<dbReference type="Pfam" id="PF00884">
    <property type="entry name" value="Sulfatase"/>
    <property type="match status" value="1"/>
</dbReference>
<proteinExistence type="predicted"/>
<evidence type="ECO:0000256" key="3">
    <source>
        <dbReference type="SAM" id="MobiDB-lite"/>
    </source>
</evidence>
<accession>A0A0W1REA2</accession>
<evidence type="ECO:0000313" key="5">
    <source>
        <dbReference type="EMBL" id="KTG11478.1"/>
    </source>
</evidence>
<dbReference type="RefSeq" id="WP_058580212.1">
    <property type="nucleotide sequence ID" value="NZ_LOPU01000004.1"/>
</dbReference>
<name>A0A0W1REA2_9EURY</name>
<dbReference type="STRING" id="1514971.AUR64_04285"/>
<reference evidence="5 6" key="1">
    <citation type="submission" date="2015-12" db="EMBL/GenBank/DDBJ databases">
        <title>Haloprofundus marisrubri gen. nov., sp. nov., an extremely halophilic archaeon isolated from the Discovery deep brine-seawater interface in the Red Sea.</title>
        <authorList>
            <person name="Zhang G."/>
            <person name="Stingl U."/>
            <person name="Rashid M."/>
        </authorList>
    </citation>
    <scope>NUCLEOTIDE SEQUENCE [LARGE SCALE GENOMIC DNA]</scope>
    <source>
        <strain evidence="5 6">SB9</strain>
    </source>
</reference>
<feature type="region of interest" description="Disordered" evidence="3">
    <location>
        <begin position="333"/>
        <end position="357"/>
    </location>
</feature>
<dbReference type="Gene3D" id="3.40.720.10">
    <property type="entry name" value="Alkaline Phosphatase, subunit A"/>
    <property type="match status" value="1"/>
</dbReference>
<dbReference type="GO" id="GO:0005737">
    <property type="term" value="C:cytoplasm"/>
    <property type="evidence" value="ECO:0007669"/>
    <property type="project" value="TreeGrafter"/>
</dbReference>
<evidence type="ECO:0000259" key="4">
    <source>
        <dbReference type="Pfam" id="PF00884"/>
    </source>
</evidence>
<evidence type="ECO:0000256" key="1">
    <source>
        <dbReference type="ARBA" id="ARBA00022723"/>
    </source>
</evidence>
<protein>
    <recommendedName>
        <fullName evidence="4">Sulfatase N-terminal domain-containing protein</fullName>
    </recommendedName>
</protein>
<keyword evidence="1" id="KW-0479">Metal-binding</keyword>
<evidence type="ECO:0000256" key="2">
    <source>
        <dbReference type="ARBA" id="ARBA00022801"/>
    </source>
</evidence>
<dbReference type="SUPFAM" id="SSF53649">
    <property type="entry name" value="Alkaline phosphatase-like"/>
    <property type="match status" value="1"/>
</dbReference>
<keyword evidence="6" id="KW-1185">Reference proteome</keyword>
<dbReference type="AlphaFoldDB" id="A0A0W1REA2"/>
<comment type="caution">
    <text evidence="5">The sequence shown here is derived from an EMBL/GenBank/DDBJ whole genome shotgun (WGS) entry which is preliminary data.</text>
</comment>
<dbReference type="OrthoDB" id="3164at2157"/>
<dbReference type="EMBL" id="LOPU01000004">
    <property type="protein sequence ID" value="KTG11478.1"/>
    <property type="molecule type" value="Genomic_DNA"/>
</dbReference>
<keyword evidence="2" id="KW-0378">Hydrolase</keyword>
<gene>
    <name evidence="5" type="ORF">AUR64_04285</name>
</gene>
<dbReference type="InterPro" id="IPR017850">
    <property type="entry name" value="Alkaline_phosphatase_core_sf"/>
</dbReference>
<evidence type="ECO:0000313" key="6">
    <source>
        <dbReference type="Proteomes" id="UP000054387"/>
    </source>
</evidence>
<sequence>MDQDEGLYKFPDDDYTVWLEENTNGLTDELGHRLGRNSWDTRPWHLDEHLHPTHWTTQRALEFLETRDETRPFFLNLSYVRPHTPFDPPQVYWEMYNERSDEVPAPYHGDWADDWYGDKIPEYPPVNAWVADLPENVINRARIGYYGLISQIDQQLKRVFDLLTVQEELENTLVVMCSDHGEMLGDHNLWRKTYGFEGSARVPMLMRLPESMAGERGRHIDRPVGLEDIMPTFLSVAEAEIPDTVERRNLLNLVSDDSRDDWREFYHGEHAPASYHLENAAHYLVDEDTKYIWNPVTGEDLLFDLKDDPGETSDLRDSNPDRHSEWRENLVSHLEGRPEGFVEEGSLSTVEPKTPAE</sequence>
<dbReference type="PANTHER" id="PTHR45953:SF1">
    <property type="entry name" value="IDURONATE 2-SULFATASE"/>
    <property type="match status" value="1"/>
</dbReference>
<dbReference type="GO" id="GO:0046872">
    <property type="term" value="F:metal ion binding"/>
    <property type="evidence" value="ECO:0007669"/>
    <property type="project" value="UniProtKB-KW"/>
</dbReference>
<organism evidence="5 6">
    <name type="scientific">Haloprofundus marisrubri</name>
    <dbReference type="NCBI Taxonomy" id="1514971"/>
    <lineage>
        <taxon>Archaea</taxon>
        <taxon>Methanobacteriati</taxon>
        <taxon>Methanobacteriota</taxon>
        <taxon>Stenosarchaea group</taxon>
        <taxon>Halobacteria</taxon>
        <taxon>Halobacteriales</taxon>
        <taxon>Haloferacaceae</taxon>
        <taxon>Haloprofundus</taxon>
    </lineage>
</organism>
<dbReference type="Proteomes" id="UP000054387">
    <property type="component" value="Unassembled WGS sequence"/>
</dbReference>
<dbReference type="GO" id="GO:0008484">
    <property type="term" value="F:sulfuric ester hydrolase activity"/>
    <property type="evidence" value="ECO:0007669"/>
    <property type="project" value="TreeGrafter"/>
</dbReference>
<feature type="domain" description="Sulfatase N-terminal" evidence="4">
    <location>
        <begin position="38"/>
        <end position="237"/>
    </location>
</feature>